<sequence length="208" mass="22046">MKKLSVLFLVGLIGFSAAANAALMGYTFSGQVTSINDGAGAASIAGITTGDTITYRFSVDRDLPGTLTQNNGSTQLFTDTGTTDYFFDDLLSGSVIDEVNGGYFNAPTDTAEYNRGFRNTNSGYTQLRGGSADNFIQITSSLDIDLWSVGIYVSGMEVASNAIGNQTLVISNLRLSNIVPVPIPAAAWLFFSGLLGLLGMSYRKKLIT</sequence>
<evidence type="ECO:0000313" key="3">
    <source>
        <dbReference type="EMBL" id="MBT2989374.1"/>
    </source>
</evidence>
<feature type="transmembrane region" description="Helical" evidence="1">
    <location>
        <begin position="181"/>
        <end position="202"/>
    </location>
</feature>
<dbReference type="AlphaFoldDB" id="A0A944QUW5"/>
<protein>
    <recommendedName>
        <fullName evidence="5">VPLPA-CTERM sorting domain-containing protein</fullName>
    </recommendedName>
</protein>
<reference evidence="3 4" key="1">
    <citation type="submission" date="2021-05" db="EMBL/GenBank/DDBJ databases">
        <title>Genetic and Functional Diversity in Clade A Lucinid endosymbionts from the Bahamas.</title>
        <authorList>
            <person name="Giani N.M."/>
            <person name="Engel A.S."/>
            <person name="Campbell B.J."/>
        </authorList>
    </citation>
    <scope>NUCLEOTIDE SEQUENCE [LARGE SCALE GENOMIC DNA]</scope>
    <source>
        <strain evidence="3">LUC16012Gg_MoonRockCtena</strain>
    </source>
</reference>
<dbReference type="Proteomes" id="UP000770889">
    <property type="component" value="Unassembled WGS sequence"/>
</dbReference>
<gene>
    <name evidence="3" type="ORF">KME65_10470</name>
</gene>
<dbReference type="EMBL" id="JAHHGM010000008">
    <property type="protein sequence ID" value="MBT2989374.1"/>
    <property type="molecule type" value="Genomic_DNA"/>
</dbReference>
<comment type="caution">
    <text evidence="3">The sequence shown here is derived from an EMBL/GenBank/DDBJ whole genome shotgun (WGS) entry which is preliminary data.</text>
</comment>
<feature type="signal peptide" evidence="2">
    <location>
        <begin position="1"/>
        <end position="21"/>
    </location>
</feature>
<keyword evidence="1" id="KW-0812">Transmembrane</keyword>
<name>A0A944QUW5_9GAMM</name>
<keyword evidence="2" id="KW-0732">Signal</keyword>
<keyword evidence="1" id="KW-0472">Membrane</keyword>
<feature type="chain" id="PRO_5037122901" description="VPLPA-CTERM sorting domain-containing protein" evidence="2">
    <location>
        <begin position="22"/>
        <end position="208"/>
    </location>
</feature>
<evidence type="ECO:0000256" key="1">
    <source>
        <dbReference type="SAM" id="Phobius"/>
    </source>
</evidence>
<evidence type="ECO:0008006" key="5">
    <source>
        <dbReference type="Google" id="ProtNLM"/>
    </source>
</evidence>
<proteinExistence type="predicted"/>
<accession>A0A944QUW5</accession>
<evidence type="ECO:0000256" key="2">
    <source>
        <dbReference type="SAM" id="SignalP"/>
    </source>
</evidence>
<evidence type="ECO:0000313" key="4">
    <source>
        <dbReference type="Proteomes" id="UP000770889"/>
    </source>
</evidence>
<keyword evidence="1" id="KW-1133">Transmembrane helix</keyword>
<organism evidence="3 4">
    <name type="scientific">Candidatus Thiodiazotropha taylori</name>
    <dbReference type="NCBI Taxonomy" id="2792791"/>
    <lineage>
        <taxon>Bacteria</taxon>
        <taxon>Pseudomonadati</taxon>
        <taxon>Pseudomonadota</taxon>
        <taxon>Gammaproteobacteria</taxon>
        <taxon>Chromatiales</taxon>
        <taxon>Sedimenticolaceae</taxon>
        <taxon>Candidatus Thiodiazotropha</taxon>
    </lineage>
</organism>